<dbReference type="Proteomes" id="UP000268321">
    <property type="component" value="Unassembled WGS sequence"/>
</dbReference>
<dbReference type="AlphaFoldDB" id="A0A4V1J2W8"/>
<comment type="subcellular location">
    <subcellularLocation>
        <location evidence="1">Nucleus</location>
    </subcellularLocation>
</comment>
<proteinExistence type="inferred from homology"/>
<dbReference type="GO" id="GO:0046540">
    <property type="term" value="C:U4/U6 x U5 tri-snRNP complex"/>
    <property type="evidence" value="ECO:0007669"/>
    <property type="project" value="InterPro"/>
</dbReference>
<dbReference type="Pfam" id="PF19252">
    <property type="entry name" value="HIND"/>
    <property type="match status" value="2"/>
</dbReference>
<dbReference type="PANTHER" id="PTHR14152:SF5">
    <property type="entry name" value="U4_U6.U5 TRI-SNRNP-ASSOCIATED PROTEIN 1"/>
    <property type="match status" value="1"/>
</dbReference>
<keyword evidence="4" id="KW-0508">mRNA splicing</keyword>
<keyword evidence="5" id="KW-0539">Nucleus</keyword>
<organism evidence="7 8">
    <name type="scientific">Metschnikowia bicuspidata</name>
    <dbReference type="NCBI Taxonomy" id="27322"/>
    <lineage>
        <taxon>Eukaryota</taxon>
        <taxon>Fungi</taxon>
        <taxon>Dikarya</taxon>
        <taxon>Ascomycota</taxon>
        <taxon>Saccharomycotina</taxon>
        <taxon>Pichiomycetes</taxon>
        <taxon>Metschnikowiaceae</taxon>
        <taxon>Metschnikowia</taxon>
    </lineage>
</organism>
<dbReference type="InterPro" id="IPR005011">
    <property type="entry name" value="SNU66/SART1"/>
</dbReference>
<feature type="region of interest" description="Disordered" evidence="6">
    <location>
        <begin position="393"/>
        <end position="421"/>
    </location>
</feature>
<dbReference type="Pfam" id="PF03343">
    <property type="entry name" value="SART-1"/>
    <property type="match status" value="1"/>
</dbReference>
<gene>
    <name evidence="7" type="ORF">METBISCDRAFT_27732</name>
</gene>
<feature type="region of interest" description="Disordered" evidence="6">
    <location>
        <begin position="20"/>
        <end position="55"/>
    </location>
</feature>
<evidence type="ECO:0000256" key="1">
    <source>
        <dbReference type="ARBA" id="ARBA00004123"/>
    </source>
</evidence>
<dbReference type="PANTHER" id="PTHR14152">
    <property type="entry name" value="SQUAMOUS CELL CARCINOMA ANTIGEN RECOGNISED BY CYTOTOXIC T LYMPHOCYTES"/>
    <property type="match status" value="1"/>
</dbReference>
<feature type="compositionally biased region" description="Polar residues" evidence="6">
    <location>
        <begin position="338"/>
        <end position="349"/>
    </location>
</feature>
<keyword evidence="8" id="KW-1185">Reference proteome</keyword>
<accession>A0A4V1J2W8</accession>
<dbReference type="InterPro" id="IPR045347">
    <property type="entry name" value="HIND"/>
</dbReference>
<keyword evidence="3" id="KW-0507">mRNA processing</keyword>
<evidence type="ECO:0000313" key="8">
    <source>
        <dbReference type="Proteomes" id="UP000268321"/>
    </source>
</evidence>
<dbReference type="GO" id="GO:0045292">
    <property type="term" value="P:mRNA cis splicing, via spliceosome"/>
    <property type="evidence" value="ECO:0007669"/>
    <property type="project" value="TreeGrafter"/>
</dbReference>
<evidence type="ECO:0000256" key="5">
    <source>
        <dbReference type="ARBA" id="ARBA00023242"/>
    </source>
</evidence>
<evidence type="ECO:0000256" key="2">
    <source>
        <dbReference type="ARBA" id="ARBA00006076"/>
    </source>
</evidence>
<evidence type="ECO:0000313" key="7">
    <source>
        <dbReference type="EMBL" id="RKP30009.1"/>
    </source>
</evidence>
<name>A0A4V1J2W8_9ASCO</name>
<comment type="similarity">
    <text evidence="2">Belongs to the SNU66/SART1 family.</text>
</comment>
<evidence type="ECO:0000256" key="4">
    <source>
        <dbReference type="ARBA" id="ARBA00023187"/>
    </source>
</evidence>
<evidence type="ECO:0000256" key="6">
    <source>
        <dbReference type="SAM" id="MobiDB-lite"/>
    </source>
</evidence>
<sequence length="576" mass="63424">MAEEIRFSVEETNKLRARLGLPLLPTGPPEKPITDAEAAKNARTPKNSVSLSVQETNRLRRSLGLRPAVPDGPDATATTDTEIYSSLTIYTGRSAGEDLGVRVGHSAKELSSLRDGEMFTLEDRGILDEDDDCLVNEALERHAKQQERDRERKKLGCSVGAGLGAFYDDESEPGEEIQPVLIVGTTITPSRVALRDPQPPSGNVVKIAGLFEDLDEKQPAKQDRPIKFKKSKMKSGSKKRMAEQPLVVATSEMVTLTLVIDDDVDDDIEDFLARSRREKVIARAQMSAEEISAEARTNARMSMVADLKDGLVFDPTRDFLDTLGDDPLRDDDEIAAKSDSSAGMTTDSAVPTGGSVANADKTDIKDVLNVAQPTATNGGQEIKQSERMEAVAIEKPAPNDLKTPDKQSEQPEPSSPTIEAPILGGILSTLKYLRQHSKVPSESAKKAFRMKRDKEKKQGLVRIKISIQERLAREELEKDPAYVRATPEQKEKIFDRVLSERLVSEGIVSDSQVSGRYQRHAGTSDDLANYNPQVQVLNKDETGKVLSQKEAWKALSHRYHGLAPKNAKRAKVKRIE</sequence>
<feature type="region of interest" description="Disordered" evidence="6">
    <location>
        <begin position="337"/>
        <end position="358"/>
    </location>
</feature>
<dbReference type="OrthoDB" id="5583at2759"/>
<protein>
    <submittedName>
        <fullName evidence="7">Uncharacterized protein</fullName>
    </submittedName>
</protein>
<dbReference type="GO" id="GO:0000481">
    <property type="term" value="P:maturation of 5S rRNA"/>
    <property type="evidence" value="ECO:0007669"/>
    <property type="project" value="TreeGrafter"/>
</dbReference>
<dbReference type="EMBL" id="ML004468">
    <property type="protein sequence ID" value="RKP30009.1"/>
    <property type="molecule type" value="Genomic_DNA"/>
</dbReference>
<feature type="compositionally biased region" description="Polar residues" evidence="6">
    <location>
        <begin position="44"/>
        <end position="55"/>
    </location>
</feature>
<reference evidence="8" key="1">
    <citation type="journal article" date="2018" name="Nat. Microbiol.">
        <title>Leveraging single-cell genomics to expand the fungal tree of life.</title>
        <authorList>
            <person name="Ahrendt S.R."/>
            <person name="Quandt C.A."/>
            <person name="Ciobanu D."/>
            <person name="Clum A."/>
            <person name="Salamov A."/>
            <person name="Andreopoulos B."/>
            <person name="Cheng J.F."/>
            <person name="Woyke T."/>
            <person name="Pelin A."/>
            <person name="Henrissat B."/>
            <person name="Reynolds N.K."/>
            <person name="Benny G.L."/>
            <person name="Smith M.E."/>
            <person name="James T.Y."/>
            <person name="Grigoriev I.V."/>
        </authorList>
    </citation>
    <scope>NUCLEOTIDE SEQUENCE [LARGE SCALE GENOMIC DNA]</scope>
    <source>
        <strain evidence="8">Baker2002</strain>
    </source>
</reference>
<evidence type="ECO:0000256" key="3">
    <source>
        <dbReference type="ARBA" id="ARBA00022664"/>
    </source>
</evidence>